<dbReference type="Gene3D" id="3.40.50.10490">
    <property type="entry name" value="Glucose-6-phosphate isomerase like protein, domain 1"/>
    <property type="match status" value="1"/>
</dbReference>
<dbReference type="InterPro" id="IPR047640">
    <property type="entry name" value="RpiR-like"/>
</dbReference>
<dbReference type="PANTHER" id="PTHR30514">
    <property type="entry name" value="GLUCOKINASE"/>
    <property type="match status" value="1"/>
</dbReference>
<dbReference type="CDD" id="cd05013">
    <property type="entry name" value="SIS_RpiR"/>
    <property type="match status" value="1"/>
</dbReference>
<accession>A0A645EAR6</accession>
<reference evidence="2" key="1">
    <citation type="submission" date="2019-08" db="EMBL/GenBank/DDBJ databases">
        <authorList>
            <person name="Kucharzyk K."/>
            <person name="Murdoch R.W."/>
            <person name="Higgins S."/>
            <person name="Loffler F."/>
        </authorList>
    </citation>
    <scope>NUCLEOTIDE SEQUENCE</scope>
</reference>
<proteinExistence type="predicted"/>
<name>A0A645EAR6_9ZZZZ</name>
<sequence>MDSLVDSIIRANHVYILGTRASAPLAQFLSYYMSYFINNVKLVTFGQSDLYAQALYADKNDIVIGISFPRYSLLTVEGLSYFKSKGCTVVTITDNESAPPAQYADYTLITKSNMNSFVDSLVAPLSLINVLIILLGLRKKGELVANFEELEKIWNQSAVYATQELDDKFLEFKDR</sequence>
<dbReference type="GO" id="GO:0003677">
    <property type="term" value="F:DNA binding"/>
    <property type="evidence" value="ECO:0007669"/>
    <property type="project" value="InterPro"/>
</dbReference>
<dbReference type="InterPro" id="IPR035472">
    <property type="entry name" value="RpiR-like_SIS"/>
</dbReference>
<dbReference type="GO" id="GO:0003700">
    <property type="term" value="F:DNA-binding transcription factor activity"/>
    <property type="evidence" value="ECO:0007669"/>
    <property type="project" value="InterPro"/>
</dbReference>
<protein>
    <recommendedName>
        <fullName evidence="1">SIS domain-containing protein</fullName>
    </recommendedName>
</protein>
<evidence type="ECO:0000259" key="1">
    <source>
        <dbReference type="PROSITE" id="PS51464"/>
    </source>
</evidence>
<gene>
    <name evidence="2" type="ORF">SDC9_145412</name>
</gene>
<dbReference type="PROSITE" id="PS51464">
    <property type="entry name" value="SIS"/>
    <property type="match status" value="1"/>
</dbReference>
<dbReference type="InterPro" id="IPR001347">
    <property type="entry name" value="SIS_dom"/>
</dbReference>
<dbReference type="SUPFAM" id="SSF53697">
    <property type="entry name" value="SIS domain"/>
    <property type="match status" value="1"/>
</dbReference>
<dbReference type="AlphaFoldDB" id="A0A645EAR6"/>
<dbReference type="EMBL" id="VSSQ01044410">
    <property type="protein sequence ID" value="MPM98228.1"/>
    <property type="molecule type" value="Genomic_DNA"/>
</dbReference>
<dbReference type="PANTHER" id="PTHR30514:SF18">
    <property type="entry name" value="RPIR-FAMILY TRANSCRIPTIONAL REGULATOR"/>
    <property type="match status" value="1"/>
</dbReference>
<evidence type="ECO:0000313" key="2">
    <source>
        <dbReference type="EMBL" id="MPM98228.1"/>
    </source>
</evidence>
<dbReference type="GO" id="GO:0097367">
    <property type="term" value="F:carbohydrate derivative binding"/>
    <property type="evidence" value="ECO:0007669"/>
    <property type="project" value="InterPro"/>
</dbReference>
<dbReference type="Pfam" id="PF01380">
    <property type="entry name" value="SIS"/>
    <property type="match status" value="1"/>
</dbReference>
<comment type="caution">
    <text evidence="2">The sequence shown here is derived from an EMBL/GenBank/DDBJ whole genome shotgun (WGS) entry which is preliminary data.</text>
</comment>
<dbReference type="InterPro" id="IPR046348">
    <property type="entry name" value="SIS_dom_sf"/>
</dbReference>
<feature type="domain" description="SIS" evidence="1">
    <location>
        <begin position="4"/>
        <end position="142"/>
    </location>
</feature>
<organism evidence="2">
    <name type="scientific">bioreactor metagenome</name>
    <dbReference type="NCBI Taxonomy" id="1076179"/>
    <lineage>
        <taxon>unclassified sequences</taxon>
        <taxon>metagenomes</taxon>
        <taxon>ecological metagenomes</taxon>
    </lineage>
</organism>
<dbReference type="GO" id="GO:1901135">
    <property type="term" value="P:carbohydrate derivative metabolic process"/>
    <property type="evidence" value="ECO:0007669"/>
    <property type="project" value="InterPro"/>
</dbReference>